<gene>
    <name evidence="3" type="ORF">pdam_00025451</name>
</gene>
<keyword evidence="1" id="KW-0175">Coiled coil</keyword>
<dbReference type="EMBL" id="RCHS01000350">
    <property type="protein sequence ID" value="RMX59443.1"/>
    <property type="molecule type" value="Genomic_DNA"/>
</dbReference>
<evidence type="ECO:0000313" key="3">
    <source>
        <dbReference type="EMBL" id="RMX59443.1"/>
    </source>
</evidence>
<comment type="caution">
    <text evidence="3">The sequence shown here is derived from an EMBL/GenBank/DDBJ whole genome shotgun (WGS) entry which is preliminary data.</text>
</comment>
<keyword evidence="4" id="KW-1185">Reference proteome</keyword>
<dbReference type="OrthoDB" id="5973146at2759"/>
<dbReference type="Gene3D" id="1.25.40.10">
    <property type="entry name" value="Tetratricopeptide repeat domain"/>
    <property type="match status" value="1"/>
</dbReference>
<feature type="compositionally biased region" description="Basic and acidic residues" evidence="2">
    <location>
        <begin position="71"/>
        <end position="90"/>
    </location>
</feature>
<dbReference type="AlphaFoldDB" id="A0A3M6V0I1"/>
<dbReference type="Gene3D" id="3.40.50.300">
    <property type="entry name" value="P-loop containing nucleotide triphosphate hydrolases"/>
    <property type="match status" value="1"/>
</dbReference>
<reference evidence="3 4" key="1">
    <citation type="journal article" date="2018" name="Sci. Rep.">
        <title>Comparative analysis of the Pocillopora damicornis genome highlights role of immune system in coral evolution.</title>
        <authorList>
            <person name="Cunning R."/>
            <person name="Bay R.A."/>
            <person name="Gillette P."/>
            <person name="Baker A.C."/>
            <person name="Traylor-Knowles N."/>
        </authorList>
    </citation>
    <scope>NUCLEOTIDE SEQUENCE [LARGE SCALE GENOMIC DNA]</scope>
    <source>
        <strain evidence="3">RSMAS</strain>
        <tissue evidence="3">Whole animal</tissue>
    </source>
</reference>
<dbReference type="Proteomes" id="UP000275408">
    <property type="component" value="Unassembled WGS sequence"/>
</dbReference>
<dbReference type="InterPro" id="IPR011990">
    <property type="entry name" value="TPR-like_helical_dom_sf"/>
</dbReference>
<evidence type="ECO:0000313" key="4">
    <source>
        <dbReference type="Proteomes" id="UP000275408"/>
    </source>
</evidence>
<organism evidence="3 4">
    <name type="scientific">Pocillopora damicornis</name>
    <name type="common">Cauliflower coral</name>
    <name type="synonym">Millepora damicornis</name>
    <dbReference type="NCBI Taxonomy" id="46731"/>
    <lineage>
        <taxon>Eukaryota</taxon>
        <taxon>Metazoa</taxon>
        <taxon>Cnidaria</taxon>
        <taxon>Anthozoa</taxon>
        <taxon>Hexacorallia</taxon>
        <taxon>Scleractinia</taxon>
        <taxon>Astrocoeniina</taxon>
        <taxon>Pocilloporidae</taxon>
        <taxon>Pocillopora</taxon>
    </lineage>
</organism>
<evidence type="ECO:0000256" key="1">
    <source>
        <dbReference type="SAM" id="Coils"/>
    </source>
</evidence>
<name>A0A3M6V0I1_POCDA</name>
<feature type="region of interest" description="Disordered" evidence="2">
    <location>
        <begin position="67"/>
        <end position="96"/>
    </location>
</feature>
<protein>
    <submittedName>
        <fullName evidence="3">Uncharacterized protein</fullName>
    </submittedName>
</protein>
<accession>A0A3M6V0I1</accession>
<dbReference type="InterPro" id="IPR027417">
    <property type="entry name" value="P-loop_NTPase"/>
</dbReference>
<dbReference type="SUPFAM" id="SSF52540">
    <property type="entry name" value="P-loop containing nucleoside triphosphate hydrolases"/>
    <property type="match status" value="1"/>
</dbReference>
<sequence length="656" mass="74995">MHQKLREPSPNLPLENKSNNFFLPSKVKMEYNKEQLNYFRICYIVTKILTTGLRIIFKQEWDSRYGTTRSGEWKDEPKNGMDFRNKESPRNQRKHARLHTTMTGGNRAEWDCTMLFYAILYSDCIHGLNPVVRSNVDTLRKFRNEDFAHISDGNLPEKFTLPSKHSASPLWRFKKLRIRKKVEDLRQELQEKGMELKEKEEQRQALEDQLNSKISPFCVLPAKPSHDVTGRDREVTEIMQQLKELGKQNNGKSQLAGLVAEKYYEEAKTFSENTSFVMTINGKSPDTVLQSYVDFSRQLRCPEHAVTKNLTSDGLTTDEKIANLKSLMGPKVKLYASWLVVVDNVTSILRVHVHLPDAENEVWARGQLLITTQDTAAIPTTSSFIQNIAVSKGMKPSDACCLLEKLSGIKDSKMEINVAEALDYQPLALASAASYIREVRKMSSFGWNDYLTELKNGRRSTTEIFLAETNPSYPKSMTTATTLAVEKAMATDKVIHHAFNFLSVCALQPLGLNIIVDYIIGMAKDIDDKEIRLKIRRCSLLVFKTEEREVYIRVHQVVHSAIKTVTEAYSNDKHNEVVNGVFGSFKSLVKHFLSKDNDDLLALVNGRHVHRELGNLDRAEDYYHRALVIRKRTELGSGYVDVANFRNNLNAHTERV</sequence>
<feature type="coiled-coil region" evidence="1">
    <location>
        <begin position="175"/>
        <end position="209"/>
    </location>
</feature>
<proteinExistence type="predicted"/>
<evidence type="ECO:0000256" key="2">
    <source>
        <dbReference type="SAM" id="MobiDB-lite"/>
    </source>
</evidence>